<evidence type="ECO:0000256" key="1">
    <source>
        <dbReference type="SAM" id="MobiDB-lite"/>
    </source>
</evidence>
<sequence length="398" mass="42866">MLLLGRPGALHVDGRLVATVAQRLEVVLPRHGRECSNGGVSPQTPPSAPTPEPDLNAWSRIAREVIGTPYPWAPGHVVTGPDDTRVVPHELHPAFHGALDWHSCVHMQWSLATILLRHGDALDPAEREAAGALLAERLTAEHLAVEVAYLRERPSFERPYGWAWAAQLIARVQELVDAAGHGSAATAYGSDVRAWAEALAPLGEVVAGHVLDWLPRQAYPVGHGKHQNDAFALLLLLDAYGRLGRQDVVEVCRSRALDWFAQDEGASTGDEPGGSDFLSPALTEALLMTRVLPQEEVRPWLERFLPGLGEGAHGHLLVPPTVLDPTDGQGAHLLGLALSRAWALGGLAGWLARPAADLLRESARHQEAAVLDQITDGHFMATHWLVSFALLARGEGAS</sequence>
<feature type="compositionally biased region" description="Pro residues" evidence="1">
    <location>
        <begin position="43"/>
        <end position="52"/>
    </location>
</feature>
<feature type="region of interest" description="Disordered" evidence="1">
    <location>
        <begin position="32"/>
        <end position="55"/>
    </location>
</feature>
<dbReference type="InterPro" id="IPR021365">
    <property type="entry name" value="DUF2891"/>
</dbReference>
<dbReference type="Proteomes" id="UP000326546">
    <property type="component" value="Chromosome"/>
</dbReference>
<protein>
    <submittedName>
        <fullName evidence="2">DUF2891 family protein</fullName>
    </submittedName>
</protein>
<dbReference type="EMBL" id="CP044427">
    <property type="protein sequence ID" value="QFG69708.1"/>
    <property type="molecule type" value="Genomic_DNA"/>
</dbReference>
<dbReference type="AlphaFoldDB" id="A0A5J6V7I0"/>
<reference evidence="2 3" key="1">
    <citation type="submission" date="2019-09" db="EMBL/GenBank/DDBJ databases">
        <title>Serinicoccus pratensis sp. nov., isolated from meadow soil.</title>
        <authorList>
            <person name="Zhang W."/>
        </authorList>
    </citation>
    <scope>NUCLEOTIDE SEQUENCE [LARGE SCALE GENOMIC DNA]</scope>
    <source>
        <strain evidence="2 3">W204</strain>
    </source>
</reference>
<evidence type="ECO:0000313" key="2">
    <source>
        <dbReference type="EMBL" id="QFG69708.1"/>
    </source>
</evidence>
<name>A0A5J6V7I0_9MICO</name>
<dbReference type="Pfam" id="PF11199">
    <property type="entry name" value="DUF2891"/>
    <property type="match status" value="1"/>
</dbReference>
<proteinExistence type="predicted"/>
<accession>A0A5J6V7I0</accession>
<dbReference type="KEGG" id="serw:FY030_14260"/>
<gene>
    <name evidence="2" type="ORF">FY030_14260</name>
</gene>
<keyword evidence="3" id="KW-1185">Reference proteome</keyword>
<dbReference type="OrthoDB" id="9779797at2"/>
<organism evidence="2 3">
    <name type="scientific">Ornithinimicrobium pratense</name>
    <dbReference type="NCBI Taxonomy" id="2593973"/>
    <lineage>
        <taxon>Bacteria</taxon>
        <taxon>Bacillati</taxon>
        <taxon>Actinomycetota</taxon>
        <taxon>Actinomycetes</taxon>
        <taxon>Micrococcales</taxon>
        <taxon>Ornithinimicrobiaceae</taxon>
        <taxon>Ornithinimicrobium</taxon>
    </lineage>
</organism>
<evidence type="ECO:0000313" key="3">
    <source>
        <dbReference type="Proteomes" id="UP000326546"/>
    </source>
</evidence>